<reference evidence="1" key="1">
    <citation type="journal article" date="2020" name="Stud. Mycol.">
        <title>101 Dothideomycetes genomes: a test case for predicting lifestyles and emergence of pathogens.</title>
        <authorList>
            <person name="Haridas S."/>
            <person name="Albert R."/>
            <person name="Binder M."/>
            <person name="Bloem J."/>
            <person name="Labutti K."/>
            <person name="Salamov A."/>
            <person name="Andreopoulos B."/>
            <person name="Baker S."/>
            <person name="Barry K."/>
            <person name="Bills G."/>
            <person name="Bluhm B."/>
            <person name="Cannon C."/>
            <person name="Castanera R."/>
            <person name="Culley D."/>
            <person name="Daum C."/>
            <person name="Ezra D."/>
            <person name="Gonzalez J."/>
            <person name="Henrissat B."/>
            <person name="Kuo A."/>
            <person name="Liang C."/>
            <person name="Lipzen A."/>
            <person name="Lutzoni F."/>
            <person name="Magnuson J."/>
            <person name="Mondo S."/>
            <person name="Nolan M."/>
            <person name="Ohm R."/>
            <person name="Pangilinan J."/>
            <person name="Park H.-J."/>
            <person name="Ramirez L."/>
            <person name="Alfaro M."/>
            <person name="Sun H."/>
            <person name="Tritt A."/>
            <person name="Yoshinaga Y."/>
            <person name="Zwiers L.-H."/>
            <person name="Turgeon B."/>
            <person name="Goodwin S."/>
            <person name="Spatafora J."/>
            <person name="Crous P."/>
            <person name="Grigoriev I."/>
        </authorList>
    </citation>
    <scope>NUCLEOTIDE SEQUENCE</scope>
    <source>
        <strain evidence="1">ATCC 200398</strain>
    </source>
</reference>
<gene>
    <name evidence="1" type="ORF">BDR25DRAFT_259430</name>
</gene>
<organism evidence="1 2">
    <name type="scientific">Lindgomyces ingoldianus</name>
    <dbReference type="NCBI Taxonomy" id="673940"/>
    <lineage>
        <taxon>Eukaryota</taxon>
        <taxon>Fungi</taxon>
        <taxon>Dikarya</taxon>
        <taxon>Ascomycota</taxon>
        <taxon>Pezizomycotina</taxon>
        <taxon>Dothideomycetes</taxon>
        <taxon>Pleosporomycetidae</taxon>
        <taxon>Pleosporales</taxon>
        <taxon>Lindgomycetaceae</taxon>
        <taxon>Lindgomyces</taxon>
    </lineage>
</organism>
<evidence type="ECO:0000313" key="1">
    <source>
        <dbReference type="EMBL" id="KAF2472053.1"/>
    </source>
</evidence>
<sequence>MPGSSLWLLPPADHPLNSILSSLIQETSSHFNSPQLFIPHITLTSEISPSTYLPDPQAWLDHLKLPAGKDVRVKMGRLQSEDVFVRKLYSKVEKQGVVEIAKLARTVVAGFNEDEGAQRWANEKYGPHLSLLYHDCPKIAEDSVAKIEQLVRDSGVGLDGEGELAGWTGGRVVLVPTDRPIKEWNPLAERKL</sequence>
<protein>
    <submittedName>
        <fullName evidence="1">2',3'-cyclic-nucleotide 3'-phosphodiesterase</fullName>
    </submittedName>
</protein>
<keyword evidence="2" id="KW-1185">Reference proteome</keyword>
<proteinExistence type="predicted"/>
<evidence type="ECO:0000313" key="2">
    <source>
        <dbReference type="Proteomes" id="UP000799755"/>
    </source>
</evidence>
<accession>A0ACB6QYF7</accession>
<dbReference type="EMBL" id="MU003503">
    <property type="protein sequence ID" value="KAF2472053.1"/>
    <property type="molecule type" value="Genomic_DNA"/>
</dbReference>
<comment type="caution">
    <text evidence="1">The sequence shown here is derived from an EMBL/GenBank/DDBJ whole genome shotgun (WGS) entry which is preliminary data.</text>
</comment>
<dbReference type="Proteomes" id="UP000799755">
    <property type="component" value="Unassembled WGS sequence"/>
</dbReference>
<name>A0ACB6QYF7_9PLEO</name>